<evidence type="ECO:0000313" key="1">
    <source>
        <dbReference type="EMBL" id="ALE03459.1"/>
    </source>
</evidence>
<dbReference type="AlphaFoldDB" id="A0A0M4LSM4"/>
<name>A0A0M4LSM4_9HYPH</name>
<gene>
    <name evidence="1" type="ORF">PU02_0645</name>
</gene>
<keyword evidence="2" id="KW-1185">Reference proteome</keyword>
<accession>A0A0M4LSM4</accession>
<reference evidence="1 2" key="1">
    <citation type="journal article" date="2015" name="Genome Announc.">
        <title>Complete Genome Sequence of Bartonella ancashensis Strain 20.00, Isolated from the Blood of a Patient with Verruga Peruana.</title>
        <authorList>
            <person name="Hang J."/>
            <person name="Mullins K.E."/>
            <person name="Clifford R.J."/>
            <person name="Onmus-Leone F."/>
            <person name="Yang Y."/>
            <person name="Jiang J."/>
            <person name="Leguia M."/>
            <person name="Kasper M.R."/>
            <person name="Maguina C."/>
            <person name="Lesho E.P."/>
            <person name="Jarman R.G."/>
            <person name="Richards A.L."/>
            <person name="Blazes D."/>
        </authorList>
    </citation>
    <scope>NUCLEOTIDE SEQUENCE [LARGE SCALE GENOMIC DNA]</scope>
    <source>
        <strain evidence="1 2">20.00</strain>
    </source>
</reference>
<organism evidence="1 2">
    <name type="scientific">Bartonella ancashensis</name>
    <dbReference type="NCBI Taxonomy" id="1318743"/>
    <lineage>
        <taxon>Bacteria</taxon>
        <taxon>Pseudomonadati</taxon>
        <taxon>Pseudomonadota</taxon>
        <taxon>Alphaproteobacteria</taxon>
        <taxon>Hyphomicrobiales</taxon>
        <taxon>Bartonellaceae</taxon>
        <taxon>Bartonella</taxon>
    </lineage>
</organism>
<evidence type="ECO:0000313" key="2">
    <source>
        <dbReference type="Proteomes" id="UP000057213"/>
    </source>
</evidence>
<sequence>MSHFHKFISVTNIQNGLYIRDPILNIYSKNDTIVKKGPAKQGLKYLNL</sequence>
<dbReference type="KEGG" id="banc:PU02_0645"/>
<dbReference type="EMBL" id="CP010401">
    <property type="protein sequence ID" value="ALE03459.1"/>
    <property type="molecule type" value="Genomic_DNA"/>
</dbReference>
<dbReference type="Proteomes" id="UP000057213">
    <property type="component" value="Chromosome"/>
</dbReference>
<proteinExistence type="predicted"/>
<protein>
    <submittedName>
        <fullName evidence="1">Uncharacterized protein</fullName>
    </submittedName>
</protein>